<dbReference type="SMART" id="SM00320">
    <property type="entry name" value="WD40"/>
    <property type="match status" value="1"/>
</dbReference>
<evidence type="ECO:0000313" key="3">
    <source>
        <dbReference type="EMBL" id="KAG8535614.1"/>
    </source>
</evidence>
<proteinExistence type="predicted"/>
<organism evidence="3 4">
    <name type="scientific">Engystomops pustulosus</name>
    <name type="common">Tungara frog</name>
    <name type="synonym">Physalaemus pustulosus</name>
    <dbReference type="NCBI Taxonomy" id="76066"/>
    <lineage>
        <taxon>Eukaryota</taxon>
        <taxon>Metazoa</taxon>
        <taxon>Chordata</taxon>
        <taxon>Craniata</taxon>
        <taxon>Vertebrata</taxon>
        <taxon>Euteleostomi</taxon>
        <taxon>Amphibia</taxon>
        <taxon>Batrachia</taxon>
        <taxon>Anura</taxon>
        <taxon>Neobatrachia</taxon>
        <taxon>Hyloidea</taxon>
        <taxon>Leptodactylidae</taxon>
        <taxon>Leiuperinae</taxon>
        <taxon>Engystomops</taxon>
    </lineage>
</organism>
<feature type="non-terminal residue" evidence="3">
    <location>
        <position position="1"/>
    </location>
</feature>
<comment type="caution">
    <text evidence="3">The sequence shown here is derived from an EMBL/GenBank/DDBJ whole genome shotgun (WGS) entry which is preliminary data.</text>
</comment>
<dbReference type="EMBL" id="WNYA01062078">
    <property type="protein sequence ID" value="KAG8535614.1"/>
    <property type="molecule type" value="Genomic_DNA"/>
</dbReference>
<dbReference type="InterPro" id="IPR036322">
    <property type="entry name" value="WD40_repeat_dom_sf"/>
</dbReference>
<keyword evidence="1" id="KW-0677">Repeat</keyword>
<dbReference type="Proteomes" id="UP000824782">
    <property type="component" value="Unassembled WGS sequence"/>
</dbReference>
<dbReference type="PANTHER" id="PTHR19878:SF7">
    <property type="entry name" value="PROTEIN ATG16L2"/>
    <property type="match status" value="1"/>
</dbReference>
<keyword evidence="4" id="KW-1185">Reference proteome</keyword>
<gene>
    <name evidence="3" type="ORF">GDO81_028151</name>
</gene>
<dbReference type="Gene3D" id="2.130.10.10">
    <property type="entry name" value="YVTN repeat-like/Quinoprotein amine dehydrogenase"/>
    <property type="match status" value="1"/>
</dbReference>
<feature type="repeat" description="WD" evidence="2">
    <location>
        <begin position="26"/>
        <end position="60"/>
    </location>
</feature>
<dbReference type="PROSITE" id="PS50082">
    <property type="entry name" value="WD_REPEATS_2"/>
    <property type="match status" value="1"/>
</dbReference>
<dbReference type="InterPro" id="IPR045160">
    <property type="entry name" value="ATG16"/>
</dbReference>
<dbReference type="InterPro" id="IPR001680">
    <property type="entry name" value="WD40_rpt"/>
</dbReference>
<evidence type="ECO:0000313" key="4">
    <source>
        <dbReference type="Proteomes" id="UP000824782"/>
    </source>
</evidence>
<reference evidence="3" key="1">
    <citation type="thesis" date="2020" institute="ProQuest LLC" country="789 East Eisenhower Parkway, Ann Arbor, MI, USA">
        <title>Comparative Genomics and Chromosome Evolution.</title>
        <authorList>
            <person name="Mudd A.B."/>
        </authorList>
    </citation>
    <scope>NUCLEOTIDE SEQUENCE</scope>
    <source>
        <strain evidence="3">237g6f4</strain>
        <tissue evidence="3">Blood</tissue>
    </source>
</reference>
<dbReference type="SUPFAM" id="SSF50978">
    <property type="entry name" value="WD40 repeat-like"/>
    <property type="match status" value="1"/>
</dbReference>
<dbReference type="PROSITE" id="PS50294">
    <property type="entry name" value="WD_REPEATS_REGION"/>
    <property type="match status" value="1"/>
</dbReference>
<dbReference type="GO" id="GO:0000045">
    <property type="term" value="P:autophagosome assembly"/>
    <property type="evidence" value="ECO:0007669"/>
    <property type="project" value="InterPro"/>
</dbReference>
<dbReference type="InterPro" id="IPR015943">
    <property type="entry name" value="WD40/YVTN_repeat-like_dom_sf"/>
</dbReference>
<evidence type="ECO:0000256" key="1">
    <source>
        <dbReference type="ARBA" id="ARBA00022737"/>
    </source>
</evidence>
<name>A0AAV6YDJ9_ENGPU</name>
<sequence length="79" mass="8825">GTQVLAASYDGSAHLWILDTKSNDKMTGHTAKVTAARFKMSPSRAVTCSMDRTVREWDLQKAACRWRSPPRTPLGPFYP</sequence>
<evidence type="ECO:0000256" key="2">
    <source>
        <dbReference type="PROSITE-ProRule" id="PRU00221"/>
    </source>
</evidence>
<dbReference type="Pfam" id="PF00400">
    <property type="entry name" value="WD40"/>
    <property type="match status" value="1"/>
</dbReference>
<dbReference type="AlphaFoldDB" id="A0AAV6YDJ9"/>
<dbReference type="PANTHER" id="PTHR19878">
    <property type="entry name" value="AUTOPHAGY PROTEIN 16-LIKE"/>
    <property type="match status" value="1"/>
</dbReference>
<protein>
    <submittedName>
        <fullName evidence="3">Uncharacterized protein</fullName>
    </submittedName>
</protein>
<accession>A0AAV6YDJ9</accession>
<keyword evidence="2" id="KW-0853">WD repeat</keyword>